<dbReference type="AlphaFoldDB" id="W2HGH9"/>
<dbReference type="Proteomes" id="UP000054423">
    <property type="component" value="Unassembled WGS sequence"/>
</dbReference>
<sequence length="30" mass="3550">MPLGPETRGRRRCISDYVIVREDYAIIRVD</sequence>
<reference evidence="2" key="1">
    <citation type="submission" date="2013-11" db="EMBL/GenBank/DDBJ databases">
        <title>The Genome Sequence of Phytophthora parasitica CHvinca01.</title>
        <authorList>
            <consortium name="The Broad Institute Genomics Platform"/>
            <person name="Russ C."/>
            <person name="Tyler B."/>
            <person name="Panabieres F."/>
            <person name="Shan W."/>
            <person name="Tripathy S."/>
            <person name="Grunwald N."/>
            <person name="Machado M."/>
            <person name="Johnson C.S."/>
            <person name="Arredondo F."/>
            <person name="Hong C."/>
            <person name="Coffey M."/>
            <person name="Young S.K."/>
            <person name="Zeng Q."/>
            <person name="Gargeya S."/>
            <person name="Fitzgerald M."/>
            <person name="Abouelleil A."/>
            <person name="Alvarado L."/>
            <person name="Chapman S.B."/>
            <person name="Gainer-Dewar J."/>
            <person name="Goldberg J."/>
            <person name="Griggs A."/>
            <person name="Gujja S."/>
            <person name="Hansen M."/>
            <person name="Howarth C."/>
            <person name="Imamovic A."/>
            <person name="Ireland A."/>
            <person name="Larimer J."/>
            <person name="McCowan C."/>
            <person name="Murphy C."/>
            <person name="Pearson M."/>
            <person name="Poon T.W."/>
            <person name="Priest M."/>
            <person name="Roberts A."/>
            <person name="Saif S."/>
            <person name="Shea T."/>
            <person name="Sykes S."/>
            <person name="Wortman J."/>
            <person name="Nusbaum C."/>
            <person name="Birren B."/>
        </authorList>
    </citation>
    <scope>NUCLEOTIDE SEQUENCE [LARGE SCALE GENOMIC DNA]</scope>
    <source>
        <strain evidence="2">CHvinca01</strain>
    </source>
</reference>
<dbReference type="EMBL" id="KI684614">
    <property type="protein sequence ID" value="ETK94372.1"/>
    <property type="molecule type" value="Genomic_DNA"/>
</dbReference>
<proteinExistence type="predicted"/>
<accession>W2HGH9</accession>
<gene>
    <name evidence="1" type="ORF">L915_02561</name>
    <name evidence="2" type="ORF">L917_21529</name>
</gene>
<evidence type="ECO:0000313" key="1">
    <source>
        <dbReference type="EMBL" id="ETK94372.1"/>
    </source>
</evidence>
<dbReference type="Proteomes" id="UP000053236">
    <property type="component" value="Unassembled WGS sequence"/>
</dbReference>
<organism evidence="1">
    <name type="scientific">Phytophthora nicotianae</name>
    <name type="common">Potato buckeye rot agent</name>
    <name type="synonym">Phytophthora parasitica</name>
    <dbReference type="NCBI Taxonomy" id="4792"/>
    <lineage>
        <taxon>Eukaryota</taxon>
        <taxon>Sar</taxon>
        <taxon>Stramenopiles</taxon>
        <taxon>Oomycota</taxon>
        <taxon>Peronosporomycetes</taxon>
        <taxon>Peronosporales</taxon>
        <taxon>Peronosporaceae</taxon>
        <taxon>Phytophthora</taxon>
    </lineage>
</organism>
<dbReference type="EMBL" id="KI683583">
    <property type="protein sequence ID" value="ETL77529.1"/>
    <property type="molecule type" value="Genomic_DNA"/>
</dbReference>
<name>W2HGH9_PHYNI</name>
<reference evidence="1" key="2">
    <citation type="submission" date="2013-11" db="EMBL/GenBank/DDBJ databases">
        <title>The Genome Sequence of Phytophthora parasitica CJ02B3.</title>
        <authorList>
            <consortium name="The Broad Institute Genomics Platform"/>
            <person name="Russ C."/>
            <person name="Tyler B."/>
            <person name="Panabieres F."/>
            <person name="Shan W."/>
            <person name="Tripathy S."/>
            <person name="Grunwald N."/>
            <person name="Machado M."/>
            <person name="Johnson C.S."/>
            <person name="Arredondo F."/>
            <person name="Hong C."/>
            <person name="Coffey M."/>
            <person name="Young S.K."/>
            <person name="Zeng Q."/>
            <person name="Gargeya S."/>
            <person name="Fitzgerald M."/>
            <person name="Abouelleil A."/>
            <person name="Alvarado L."/>
            <person name="Chapman S.B."/>
            <person name="Gainer-Dewar J."/>
            <person name="Goldberg J."/>
            <person name="Griggs A."/>
            <person name="Gujja S."/>
            <person name="Hansen M."/>
            <person name="Howarth C."/>
            <person name="Imamovic A."/>
            <person name="Ireland A."/>
            <person name="Larimer J."/>
            <person name="McCowan C."/>
            <person name="Murphy C."/>
            <person name="Pearson M."/>
            <person name="Poon T.W."/>
            <person name="Priest M."/>
            <person name="Roberts A."/>
            <person name="Saif S."/>
            <person name="Shea T."/>
            <person name="Sykes S."/>
            <person name="Wortman J."/>
            <person name="Nusbaum C."/>
            <person name="Birren B."/>
        </authorList>
    </citation>
    <scope>NUCLEOTIDE SEQUENCE [LARGE SCALE GENOMIC DNA]</scope>
    <source>
        <strain evidence="1">CJ02B3</strain>
    </source>
</reference>
<protein>
    <submittedName>
        <fullName evidence="1">Uncharacterized protein</fullName>
    </submittedName>
</protein>
<evidence type="ECO:0000313" key="2">
    <source>
        <dbReference type="EMBL" id="ETL77529.1"/>
    </source>
</evidence>